<comment type="similarity">
    <text evidence="3 9 10">Belongs to the IspF family.</text>
</comment>
<dbReference type="GO" id="GO:0008685">
    <property type="term" value="F:2-C-methyl-D-erythritol 2,4-cyclodiphosphate synthase activity"/>
    <property type="evidence" value="ECO:0007669"/>
    <property type="project" value="UniProtKB-EC"/>
</dbReference>
<keyword evidence="7 9" id="KW-0414">Isoprene biosynthesis</keyword>
<feature type="binding site" evidence="9">
    <location>
        <begin position="132"/>
        <end position="135"/>
    </location>
    <ligand>
        <name>4-CDP-2-C-methyl-D-erythritol 2-phosphate</name>
        <dbReference type="ChEBI" id="CHEBI:57919"/>
    </ligand>
</feature>
<dbReference type="PROSITE" id="PS01350">
    <property type="entry name" value="ISPF"/>
    <property type="match status" value="1"/>
</dbReference>
<evidence type="ECO:0000256" key="10">
    <source>
        <dbReference type="RuleBase" id="RU004395"/>
    </source>
</evidence>
<comment type="caution">
    <text evidence="12">The sequence shown here is derived from an EMBL/GenBank/DDBJ whole genome shotgun (WGS) entry which is preliminary data.</text>
</comment>
<dbReference type="InterPro" id="IPR020555">
    <property type="entry name" value="MECDP_synthase_CS"/>
</dbReference>
<evidence type="ECO:0000256" key="6">
    <source>
        <dbReference type="ARBA" id="ARBA00022723"/>
    </source>
</evidence>
<comment type="cofactor">
    <cofactor evidence="9">
        <name>a divalent metal cation</name>
        <dbReference type="ChEBI" id="CHEBI:60240"/>
    </cofactor>
    <text evidence="9">Binds 1 divalent metal cation per subunit.</text>
</comment>
<feature type="site" description="Transition state stabilizer" evidence="9">
    <location>
        <position position="34"/>
    </location>
</feature>
<dbReference type="EC" id="4.6.1.12" evidence="5 9"/>
<feature type="binding site" evidence="9">
    <location>
        <begin position="61"/>
        <end position="65"/>
    </location>
    <ligand>
        <name>4-CDP-2-C-methyl-D-erythritol 2-phosphate</name>
        <dbReference type="ChEBI" id="CHEBI:57919"/>
    </ligand>
</feature>
<feature type="site" description="Transition state stabilizer" evidence="9">
    <location>
        <position position="133"/>
    </location>
</feature>
<keyword evidence="13" id="KW-1185">Reference proteome</keyword>
<comment type="pathway">
    <text evidence="2 9">Isoprenoid biosynthesis; isopentenyl diphosphate biosynthesis via DXP pathway; isopentenyl diphosphate from 1-deoxy-D-xylulose 5-phosphate: step 4/6.</text>
</comment>
<keyword evidence="6 9" id="KW-0479">Metal-binding</keyword>
<dbReference type="InterPro" id="IPR036571">
    <property type="entry name" value="MECDP_synthase_sf"/>
</dbReference>
<evidence type="ECO:0000259" key="11">
    <source>
        <dbReference type="Pfam" id="PF02542"/>
    </source>
</evidence>
<evidence type="ECO:0000313" key="13">
    <source>
        <dbReference type="Proteomes" id="UP001595548"/>
    </source>
</evidence>
<dbReference type="PANTHER" id="PTHR43181:SF1">
    <property type="entry name" value="2-C-METHYL-D-ERYTHRITOL 2,4-CYCLODIPHOSPHATE SYNTHASE, CHLOROPLASTIC"/>
    <property type="match status" value="1"/>
</dbReference>
<feature type="binding site" evidence="9">
    <location>
        <position position="42"/>
    </location>
    <ligand>
        <name>a divalent metal cation</name>
        <dbReference type="ChEBI" id="CHEBI:60240"/>
    </ligand>
</feature>
<evidence type="ECO:0000256" key="1">
    <source>
        <dbReference type="ARBA" id="ARBA00000200"/>
    </source>
</evidence>
<feature type="binding site" evidence="9">
    <location>
        <begin position="56"/>
        <end position="58"/>
    </location>
    <ligand>
        <name>4-CDP-2-C-methyl-D-erythritol 2-phosphate</name>
        <dbReference type="ChEBI" id="CHEBI:57919"/>
    </ligand>
</feature>
<dbReference type="EMBL" id="JBHRTL010000006">
    <property type="protein sequence ID" value="MFC3155590.1"/>
    <property type="molecule type" value="Genomic_DNA"/>
</dbReference>
<dbReference type="Gene3D" id="3.30.1330.50">
    <property type="entry name" value="2-C-methyl-D-erythritol 2,4-cyclodiphosphate synthase"/>
    <property type="match status" value="1"/>
</dbReference>
<dbReference type="PANTHER" id="PTHR43181">
    <property type="entry name" value="2-C-METHYL-D-ERYTHRITOL 2,4-CYCLODIPHOSPHATE SYNTHASE, CHLOROPLASTIC"/>
    <property type="match status" value="1"/>
</dbReference>
<feature type="binding site" evidence="9">
    <location>
        <begin position="34"/>
        <end position="35"/>
    </location>
    <ligand>
        <name>4-CDP-2-C-methyl-D-erythritol 2-phosphate</name>
        <dbReference type="ChEBI" id="CHEBI:57919"/>
    </ligand>
</feature>
<evidence type="ECO:0000313" key="12">
    <source>
        <dbReference type="EMBL" id="MFC3155590.1"/>
    </source>
</evidence>
<dbReference type="HAMAP" id="MF_00107">
    <property type="entry name" value="IspF"/>
    <property type="match status" value="1"/>
</dbReference>
<evidence type="ECO:0000256" key="3">
    <source>
        <dbReference type="ARBA" id="ARBA00008480"/>
    </source>
</evidence>
<dbReference type="Proteomes" id="UP001595548">
    <property type="component" value="Unassembled WGS sequence"/>
</dbReference>
<dbReference type="NCBIfam" id="TIGR00151">
    <property type="entry name" value="ispF"/>
    <property type="match status" value="1"/>
</dbReference>
<dbReference type="SUPFAM" id="SSF69765">
    <property type="entry name" value="IpsF-like"/>
    <property type="match status" value="1"/>
</dbReference>
<feature type="binding site" evidence="9">
    <location>
        <position position="8"/>
    </location>
    <ligand>
        <name>a divalent metal cation</name>
        <dbReference type="ChEBI" id="CHEBI:60240"/>
    </ligand>
</feature>
<keyword evidence="8 9" id="KW-0456">Lyase</keyword>
<name>A0ABV7HSQ5_9GAMM</name>
<evidence type="ECO:0000256" key="8">
    <source>
        <dbReference type="ARBA" id="ARBA00023239"/>
    </source>
</evidence>
<feature type="binding site" evidence="9">
    <location>
        <position position="142"/>
    </location>
    <ligand>
        <name>4-CDP-2-C-methyl-D-erythritol 2-phosphate</name>
        <dbReference type="ChEBI" id="CHEBI:57919"/>
    </ligand>
</feature>
<dbReference type="CDD" id="cd00554">
    <property type="entry name" value="MECDP_synthase"/>
    <property type="match status" value="1"/>
</dbReference>
<evidence type="ECO:0000256" key="4">
    <source>
        <dbReference type="ARBA" id="ARBA00011233"/>
    </source>
</evidence>
<feature type="binding site" evidence="9">
    <location>
        <position position="10"/>
    </location>
    <ligand>
        <name>a divalent metal cation</name>
        <dbReference type="ChEBI" id="CHEBI:60240"/>
    </ligand>
</feature>
<reference evidence="13" key="1">
    <citation type="journal article" date="2019" name="Int. J. Syst. Evol. Microbiol.">
        <title>The Global Catalogue of Microorganisms (GCM) 10K type strain sequencing project: providing services to taxonomists for standard genome sequencing and annotation.</title>
        <authorList>
            <consortium name="The Broad Institute Genomics Platform"/>
            <consortium name="The Broad Institute Genome Sequencing Center for Infectious Disease"/>
            <person name="Wu L."/>
            <person name="Ma J."/>
        </authorList>
    </citation>
    <scope>NUCLEOTIDE SEQUENCE [LARGE SCALE GENOMIC DNA]</scope>
    <source>
        <strain evidence="13">KCTC 52141</strain>
    </source>
</reference>
<dbReference type="InterPro" id="IPR003526">
    <property type="entry name" value="MECDP_synthase"/>
</dbReference>
<gene>
    <name evidence="9 12" type="primary">ispF</name>
    <name evidence="12" type="ORF">ACFOEB_10300</name>
</gene>
<protein>
    <recommendedName>
        <fullName evidence="5 9">2-C-methyl-D-erythritol 2,4-cyclodiphosphate synthase</fullName>
        <shortName evidence="9">MECDP-synthase</shortName>
        <shortName evidence="9">MECPP-synthase</shortName>
        <shortName evidence="9">MECPS</shortName>
        <ecNumber evidence="5 9">4.6.1.12</ecNumber>
    </recommendedName>
</protein>
<evidence type="ECO:0000256" key="7">
    <source>
        <dbReference type="ARBA" id="ARBA00023229"/>
    </source>
</evidence>
<feature type="binding site" evidence="9">
    <location>
        <begin position="100"/>
        <end position="106"/>
    </location>
    <ligand>
        <name>4-CDP-2-C-methyl-D-erythritol 2-phosphate</name>
        <dbReference type="ChEBI" id="CHEBI:57919"/>
    </ligand>
</feature>
<feature type="binding site" evidence="9">
    <location>
        <position position="139"/>
    </location>
    <ligand>
        <name>4-CDP-2-C-methyl-D-erythritol 2-phosphate</name>
        <dbReference type="ChEBI" id="CHEBI:57919"/>
    </ligand>
</feature>
<evidence type="ECO:0000256" key="9">
    <source>
        <dbReference type="HAMAP-Rule" id="MF_00107"/>
    </source>
</evidence>
<feature type="domain" description="2-C-methyl-D-erythritol 2,4-cyclodiphosphate synthase" evidence="11">
    <location>
        <begin position="1"/>
        <end position="154"/>
    </location>
</feature>
<accession>A0ABV7HSQ5</accession>
<organism evidence="12 13">
    <name type="scientific">Gilvimarinus japonicus</name>
    <dbReference type="NCBI Taxonomy" id="1796469"/>
    <lineage>
        <taxon>Bacteria</taxon>
        <taxon>Pseudomonadati</taxon>
        <taxon>Pseudomonadota</taxon>
        <taxon>Gammaproteobacteria</taxon>
        <taxon>Cellvibrionales</taxon>
        <taxon>Cellvibrionaceae</taxon>
        <taxon>Gilvimarinus</taxon>
    </lineage>
</organism>
<sequence>MRIGQGYDVHKFGPGDKIVIGGVVIPHTQGLVAHSDGDVLLHALCDALLGACALGDIGRHFPDTDPQYKGANSRELLRLVNQKVRATGWQLGNADMTVIAQAPRMAQHISAMCEAIAADLDCSLNQVNVKATTTEKLGFTGREEGIAAEACVLLKPLVGAPCA</sequence>
<dbReference type="RefSeq" id="WP_382416366.1">
    <property type="nucleotide sequence ID" value="NZ_AP031500.1"/>
</dbReference>
<dbReference type="Pfam" id="PF02542">
    <property type="entry name" value="YgbB"/>
    <property type="match status" value="1"/>
</dbReference>
<evidence type="ECO:0000256" key="2">
    <source>
        <dbReference type="ARBA" id="ARBA00004709"/>
    </source>
</evidence>
<evidence type="ECO:0000256" key="5">
    <source>
        <dbReference type="ARBA" id="ARBA00012579"/>
    </source>
</evidence>
<comment type="subunit">
    <text evidence="4 9">Homotrimer.</text>
</comment>
<comment type="catalytic activity">
    <reaction evidence="1 9 10">
        <text>4-CDP-2-C-methyl-D-erythritol 2-phosphate = 2-C-methyl-D-erythritol 2,4-cyclic diphosphate + CMP</text>
        <dbReference type="Rhea" id="RHEA:23864"/>
        <dbReference type="ChEBI" id="CHEBI:57919"/>
        <dbReference type="ChEBI" id="CHEBI:58483"/>
        <dbReference type="ChEBI" id="CHEBI:60377"/>
        <dbReference type="EC" id="4.6.1.12"/>
    </reaction>
</comment>
<proteinExistence type="inferred from homology"/>
<feature type="binding site" evidence="9">
    <location>
        <begin position="8"/>
        <end position="10"/>
    </location>
    <ligand>
        <name>4-CDP-2-C-methyl-D-erythritol 2-phosphate</name>
        <dbReference type="ChEBI" id="CHEBI:57919"/>
    </ligand>
</feature>
<comment type="function">
    <text evidence="9">Involved in the biosynthesis of isopentenyl diphosphate (IPP) and dimethylallyl diphosphate (DMAPP), two major building blocks of isoprenoid compounds. Catalyzes the conversion of 4-diphosphocytidyl-2-C-methyl-D-erythritol 2-phosphate (CDP-ME2P) to 2-C-methyl-D-erythritol 2,4-cyclodiphosphate (ME-CPP) with a corresponding release of cytidine 5-monophosphate (CMP).</text>
</comment>